<keyword evidence="5" id="KW-0460">Magnesium</keyword>
<dbReference type="SUPFAM" id="SSF52440">
    <property type="entry name" value="PreATP-grasp domain"/>
    <property type="match status" value="1"/>
</dbReference>
<proteinExistence type="predicted"/>
<keyword evidence="2" id="KW-0479">Metal-binding</keyword>
<evidence type="ECO:0000256" key="5">
    <source>
        <dbReference type="ARBA" id="ARBA00022842"/>
    </source>
</evidence>
<gene>
    <name evidence="7" type="ORF">PL2TA16_02242</name>
</gene>
<evidence type="ECO:0000259" key="6">
    <source>
        <dbReference type="Pfam" id="PF03738"/>
    </source>
</evidence>
<dbReference type="InterPro" id="IPR005494">
    <property type="entry name" value="GSPS_pre-ATP-grasp-like_dom"/>
</dbReference>
<accession>V4I5H1</accession>
<dbReference type="GO" id="GO:0046872">
    <property type="term" value="F:metal ion binding"/>
    <property type="evidence" value="ECO:0007669"/>
    <property type="project" value="UniProtKB-KW"/>
</dbReference>
<dbReference type="Pfam" id="PF03738">
    <property type="entry name" value="GSP_synth"/>
    <property type="match status" value="1"/>
</dbReference>
<dbReference type="AlphaFoldDB" id="V4I5H1"/>
<evidence type="ECO:0000256" key="1">
    <source>
        <dbReference type="ARBA" id="ARBA00022598"/>
    </source>
</evidence>
<evidence type="ECO:0000256" key="2">
    <source>
        <dbReference type="ARBA" id="ARBA00022723"/>
    </source>
</evidence>
<name>V4I5H1_PSEL2</name>
<feature type="domain" description="Glutathionylspermidine synthase pre-ATP-grasp-like" evidence="6">
    <location>
        <begin position="34"/>
        <end position="409"/>
    </location>
</feature>
<sequence>MPVRGAGGDNLSLLTLNQLLHIMLRIPIQPRADWQQQANALGFKFHTMHGQPYWDESAYYQFTLTQIEQDIEAPTQELHEMLLFLVDKICDDDELMRRFAIPEKFWSTVRRSWLRKDPHLYGRFDFCYDGTSHAKLLEANYDTPTSLFETAYWQWMWLEQQVSAGSLPRNSDQYNSIQEQLISRFRHIHKFNRSHALHFSCCKDTEEDKGTVDYLRSCALEAGIPCRFTYIEDIGLSTENHFTDLADNTINWCFKLYPWEFMFSDEYADPLQTLSTQWLEPAWKSILSNKAILPLLWQYFPNHPNLLPAYFGDQKHKLDAQKGSVKKPIFSREGANIEILKEGKVIAHSPGTYGDEGYIYQEFKALPNFAGEHIVVGSWVIGDQPAGIGLRADTSLITQDLSRFVPHVILG</sequence>
<protein>
    <submittedName>
        <fullName evidence="7">Glutathionylspermidine synthase</fullName>
    </submittedName>
</protein>
<dbReference type="PATRIC" id="fig|1353533.3.peg.139"/>
<dbReference type="InterPro" id="IPR016185">
    <property type="entry name" value="PreATP-grasp_dom_sf"/>
</dbReference>
<comment type="caution">
    <text evidence="7">The sequence shown here is derived from an EMBL/GenBank/DDBJ whole genome shotgun (WGS) entry which is preliminary data.</text>
</comment>
<dbReference type="GO" id="GO:0005524">
    <property type="term" value="F:ATP binding"/>
    <property type="evidence" value="ECO:0007669"/>
    <property type="project" value="UniProtKB-KW"/>
</dbReference>
<dbReference type="Gene3D" id="3.30.1490.330">
    <property type="match status" value="1"/>
</dbReference>
<keyword evidence="4" id="KW-0067">ATP-binding</keyword>
<evidence type="ECO:0000256" key="3">
    <source>
        <dbReference type="ARBA" id="ARBA00022741"/>
    </source>
</evidence>
<keyword evidence="1" id="KW-0436">Ligase</keyword>
<dbReference type="Proteomes" id="UP000017820">
    <property type="component" value="Unassembled WGS sequence"/>
</dbReference>
<dbReference type="SUPFAM" id="SSF56059">
    <property type="entry name" value="Glutathione synthetase ATP-binding domain-like"/>
    <property type="match status" value="1"/>
</dbReference>
<evidence type="ECO:0000313" key="8">
    <source>
        <dbReference type="Proteomes" id="UP000017820"/>
    </source>
</evidence>
<reference evidence="7 8" key="1">
    <citation type="submission" date="2013-07" db="EMBL/GenBank/DDBJ databases">
        <title>Draft genome sequence of Pseudoalteromonas luteoviolacea 2ta16.</title>
        <authorList>
            <person name="Allen E.E."/>
            <person name="Azam F."/>
            <person name="Podell S."/>
        </authorList>
    </citation>
    <scope>NUCLEOTIDE SEQUENCE [LARGE SCALE GENOMIC DNA]</scope>
    <source>
        <strain evidence="7 8">2ta16</strain>
    </source>
</reference>
<dbReference type="GO" id="GO:0016874">
    <property type="term" value="F:ligase activity"/>
    <property type="evidence" value="ECO:0007669"/>
    <property type="project" value="UniProtKB-KW"/>
</dbReference>
<dbReference type="EMBL" id="AUSV01000002">
    <property type="protein sequence ID" value="ESP95499.1"/>
    <property type="molecule type" value="Genomic_DNA"/>
</dbReference>
<keyword evidence="3" id="KW-0547">Nucleotide-binding</keyword>
<evidence type="ECO:0000313" key="7">
    <source>
        <dbReference type="EMBL" id="ESP95499.1"/>
    </source>
</evidence>
<evidence type="ECO:0000256" key="4">
    <source>
        <dbReference type="ARBA" id="ARBA00022840"/>
    </source>
</evidence>
<organism evidence="7 8">
    <name type="scientific">Pseudoalteromonas luteoviolacea (strain 2ta16)</name>
    <dbReference type="NCBI Taxonomy" id="1353533"/>
    <lineage>
        <taxon>Bacteria</taxon>
        <taxon>Pseudomonadati</taxon>
        <taxon>Pseudomonadota</taxon>
        <taxon>Gammaproteobacteria</taxon>
        <taxon>Alteromonadales</taxon>
        <taxon>Pseudoalteromonadaceae</taxon>
        <taxon>Pseudoalteromonas</taxon>
    </lineage>
</organism>